<reference evidence="7" key="1">
    <citation type="submission" date="2016-11" db="EMBL/GenBank/DDBJ databases">
        <authorList>
            <person name="Varghese N."/>
            <person name="Submissions S."/>
        </authorList>
    </citation>
    <scope>NUCLEOTIDE SEQUENCE [LARGE SCALE GENOMIC DNA]</scope>
    <source>
        <strain evidence="7">DSM 100564</strain>
    </source>
</reference>
<evidence type="ECO:0000256" key="1">
    <source>
        <dbReference type="ARBA" id="ARBA00001974"/>
    </source>
</evidence>
<dbReference type="Gene3D" id="3.30.43.10">
    <property type="entry name" value="Uridine Diphospho-n-acetylenolpyruvylglucosamine Reductase, domain 2"/>
    <property type="match status" value="1"/>
</dbReference>
<keyword evidence="4" id="KW-0274">FAD</keyword>
<proteinExistence type="inferred from homology"/>
<evidence type="ECO:0000256" key="3">
    <source>
        <dbReference type="ARBA" id="ARBA00022630"/>
    </source>
</evidence>
<dbReference type="Gene3D" id="3.30.70.2740">
    <property type="match status" value="1"/>
</dbReference>
<dbReference type="Gene3D" id="1.10.45.10">
    <property type="entry name" value="Vanillyl-alcohol Oxidase, Chain A, domain 4"/>
    <property type="match status" value="1"/>
</dbReference>
<dbReference type="SUPFAM" id="SSF55103">
    <property type="entry name" value="FAD-linked oxidases, C-terminal domain"/>
    <property type="match status" value="1"/>
</dbReference>
<dbReference type="InterPro" id="IPR006094">
    <property type="entry name" value="Oxid_FAD_bind_N"/>
</dbReference>
<dbReference type="InterPro" id="IPR016166">
    <property type="entry name" value="FAD-bd_PCMH"/>
</dbReference>
<dbReference type="InterPro" id="IPR016164">
    <property type="entry name" value="FAD-linked_Oxase-like_C"/>
</dbReference>
<dbReference type="Gene3D" id="3.30.70.2190">
    <property type="match status" value="1"/>
</dbReference>
<gene>
    <name evidence="6" type="ORF">SAMN05444000_102116</name>
</gene>
<dbReference type="GO" id="GO:0022904">
    <property type="term" value="P:respiratory electron transport chain"/>
    <property type="evidence" value="ECO:0007669"/>
    <property type="project" value="TreeGrafter"/>
</dbReference>
<dbReference type="RefSeq" id="WP_073248916.1">
    <property type="nucleotide sequence ID" value="NZ_FQZQ01000002.1"/>
</dbReference>
<name>A0A1M6CPE6_9RHOB</name>
<comment type="similarity">
    <text evidence="2">Belongs to the FAD-binding oxidoreductase/transferase type 4 family.</text>
</comment>
<keyword evidence="7" id="KW-1185">Reference proteome</keyword>
<dbReference type="GO" id="GO:0003824">
    <property type="term" value="F:catalytic activity"/>
    <property type="evidence" value="ECO:0007669"/>
    <property type="project" value="InterPro"/>
</dbReference>
<dbReference type="Pfam" id="PF02913">
    <property type="entry name" value="FAD-oxidase_C"/>
    <property type="match status" value="1"/>
</dbReference>
<dbReference type="InterPro" id="IPR004113">
    <property type="entry name" value="FAD-bd_oxidored_4_C"/>
</dbReference>
<dbReference type="Proteomes" id="UP000183982">
    <property type="component" value="Unassembled WGS sequence"/>
</dbReference>
<dbReference type="PROSITE" id="PS51387">
    <property type="entry name" value="FAD_PCMH"/>
    <property type="match status" value="1"/>
</dbReference>
<dbReference type="PANTHER" id="PTHR43716:SF2">
    <property type="entry name" value="BLL6224 PROTEIN"/>
    <property type="match status" value="1"/>
</dbReference>
<dbReference type="InterPro" id="IPR016171">
    <property type="entry name" value="Vanillyl_alc_oxidase_C-sub2"/>
</dbReference>
<dbReference type="GO" id="GO:0071949">
    <property type="term" value="F:FAD binding"/>
    <property type="evidence" value="ECO:0007669"/>
    <property type="project" value="InterPro"/>
</dbReference>
<evidence type="ECO:0000256" key="2">
    <source>
        <dbReference type="ARBA" id="ARBA00008000"/>
    </source>
</evidence>
<dbReference type="OrthoDB" id="9811557at2"/>
<evidence type="ECO:0000256" key="4">
    <source>
        <dbReference type="ARBA" id="ARBA00022827"/>
    </source>
</evidence>
<dbReference type="InterPro" id="IPR051264">
    <property type="entry name" value="FAD-oxidored/transferase_4"/>
</dbReference>
<sequence length="469" mass="50672">MSDFIASLEAIVGVDHVLSGDAAREKYDHGWLPQYKGRSQAVVRPASTDEVSRILSLANTAKVPVIPMGGNTGLTGATMAVPDLNAIILTVERMNRILEIKPQSHVIRVEAGAILDDIRAAAEAEDLCFPLVFGARGSCRIGGNLATNAGGSNVLKYGNTRDLCLGLEVVLADGRVMNLMSELHKDNTGYDLKNLFIGAEGTLGVITAAVLKLVPLPVEYATAMIAMDHVEDALGLLNTLDRLSGGAVEAFEFMPKSYCDLLPSALPNLQPVFDPVPEVTILVELGATSERDRRFLTEMLENALMGLIQEGRVTDAVVAQNESQRAEMWLRRESTFEVAGQKGRTLDTDVALPLEKLPLFLSRANAETAQAAPGSEPIYIAHLGDGNVHYSLWMDNHDPASHDRIVEVIEDIVDDLGGSFSAEHGIGLMKLPTMARRKDPVALEVMRGIKRQLDPNAIMNPGKLLPDET</sequence>
<dbReference type="PANTHER" id="PTHR43716">
    <property type="entry name" value="D-2-HYDROXYGLUTARATE DEHYDROGENASE, MITOCHONDRIAL"/>
    <property type="match status" value="1"/>
</dbReference>
<dbReference type="InterPro" id="IPR016167">
    <property type="entry name" value="FAD-bd_PCMH_sub1"/>
</dbReference>
<dbReference type="SUPFAM" id="SSF56176">
    <property type="entry name" value="FAD-binding/transporter-associated domain-like"/>
    <property type="match status" value="1"/>
</dbReference>
<comment type="cofactor">
    <cofactor evidence="1">
        <name>FAD</name>
        <dbReference type="ChEBI" id="CHEBI:57692"/>
    </cofactor>
</comment>
<dbReference type="AlphaFoldDB" id="A0A1M6CPE6"/>
<protein>
    <submittedName>
        <fullName evidence="6">FAD/FMN-containing dehydrogenase</fullName>
    </submittedName>
</protein>
<evidence type="ECO:0000259" key="5">
    <source>
        <dbReference type="PROSITE" id="PS51387"/>
    </source>
</evidence>
<dbReference type="Gene3D" id="3.30.465.10">
    <property type="match status" value="1"/>
</dbReference>
<dbReference type="EMBL" id="FQZQ01000002">
    <property type="protein sequence ID" value="SHI62877.1"/>
    <property type="molecule type" value="Genomic_DNA"/>
</dbReference>
<organism evidence="6 7">
    <name type="scientific">Shimia gijangensis</name>
    <dbReference type="NCBI Taxonomy" id="1470563"/>
    <lineage>
        <taxon>Bacteria</taxon>
        <taxon>Pseudomonadati</taxon>
        <taxon>Pseudomonadota</taxon>
        <taxon>Alphaproteobacteria</taxon>
        <taxon>Rhodobacterales</taxon>
        <taxon>Roseobacteraceae</taxon>
    </lineage>
</organism>
<evidence type="ECO:0000313" key="7">
    <source>
        <dbReference type="Proteomes" id="UP000183982"/>
    </source>
</evidence>
<feature type="domain" description="FAD-binding PCMH-type" evidence="5">
    <location>
        <begin position="35"/>
        <end position="216"/>
    </location>
</feature>
<dbReference type="FunFam" id="1.10.45.10:FF:000001">
    <property type="entry name" value="D-lactate dehydrogenase mitochondrial"/>
    <property type="match status" value="1"/>
</dbReference>
<dbReference type="InterPro" id="IPR016169">
    <property type="entry name" value="FAD-bd_PCMH_sub2"/>
</dbReference>
<keyword evidence="3" id="KW-0285">Flavoprotein</keyword>
<dbReference type="Pfam" id="PF01565">
    <property type="entry name" value="FAD_binding_4"/>
    <property type="match status" value="1"/>
</dbReference>
<accession>A0A1M6CPE6</accession>
<dbReference type="STRING" id="1470563.SAMN05444000_102116"/>
<evidence type="ECO:0000313" key="6">
    <source>
        <dbReference type="EMBL" id="SHI62877.1"/>
    </source>
</evidence>
<dbReference type="InterPro" id="IPR036318">
    <property type="entry name" value="FAD-bd_PCMH-like_sf"/>
</dbReference>